<protein>
    <submittedName>
        <fullName evidence="1">Uncharacterized protein</fullName>
    </submittedName>
</protein>
<dbReference type="AlphaFoldDB" id="F9EQ74"/>
<evidence type="ECO:0000313" key="2">
    <source>
        <dbReference type="Proteomes" id="UP000005392"/>
    </source>
</evidence>
<proteinExistence type="predicted"/>
<dbReference type="Proteomes" id="UP000005392">
    <property type="component" value="Unassembled WGS sequence"/>
</dbReference>
<dbReference type="EMBL" id="AFQD01000376">
    <property type="protein sequence ID" value="EGQ78891.1"/>
    <property type="molecule type" value="Genomic_DNA"/>
</dbReference>
<evidence type="ECO:0000313" key="1">
    <source>
        <dbReference type="EMBL" id="EGQ78891.1"/>
    </source>
</evidence>
<dbReference type="HOGENOM" id="CLU_734710_0_0_0"/>
<comment type="caution">
    <text evidence="1">The sequence shown here is derived from an EMBL/GenBank/DDBJ whole genome shotgun (WGS) entry which is preliminary data.</text>
</comment>
<accession>F9EQ74</accession>
<organism evidence="1 2">
    <name type="scientific">Fusobacterium animalis ATCC 51191</name>
    <dbReference type="NCBI Taxonomy" id="997347"/>
    <lineage>
        <taxon>Bacteria</taxon>
        <taxon>Fusobacteriati</taxon>
        <taxon>Fusobacteriota</taxon>
        <taxon>Fusobacteriia</taxon>
        <taxon>Fusobacteriales</taxon>
        <taxon>Fusobacteriaceae</taxon>
        <taxon>Fusobacterium</taxon>
    </lineage>
</organism>
<sequence length="377" mass="43739">MVALCLVSCGKKYDENHSKWFNELKNDKTVEIYFDKINNDKEIPSIIDENDKISLSYSIGEIFKIWMLSENIIDEDLKDLDKFSKTFDAKYDKKEKRLVFEYKSRKHYSGYIETQLGADGKPVLGNVYLYNPLSPAHDESNAVDIEKKYNEVLMEVMTNQEIHTMMINDRSENRTEKEKNISPLEEAKKEIIKDEMKSSNYKQTTYKRDSNKEYQVKINAEGMQEIAQVDFNQNGIFLTVYSEANDGDVPDEITTYNLVEEYRKAIGDNDSRTHYKIIGNEAYSVEFNDGDFGIAFLVESEDGRYLAVIRYGNVELGTANPYLMPYLNVINFKFGNGYDYRPSEYLIKNIEVNGKDIIINYGSGSKEHWKIEHGIDD</sequence>
<reference evidence="1 2" key="1">
    <citation type="submission" date="2011-05" db="EMBL/GenBank/DDBJ databases">
        <authorList>
            <person name="Muzny D."/>
            <person name="Qin X."/>
            <person name="Deng J."/>
            <person name="Jiang H."/>
            <person name="Liu Y."/>
            <person name="Qu J."/>
            <person name="Song X.-Z."/>
            <person name="Zhang L."/>
            <person name="Thornton R."/>
            <person name="Coyle M."/>
            <person name="Francisco L."/>
            <person name="Jackson L."/>
            <person name="Javaid M."/>
            <person name="Korchina V."/>
            <person name="Kovar C."/>
            <person name="Mata R."/>
            <person name="Mathew T."/>
            <person name="Ngo R."/>
            <person name="Nguyen L."/>
            <person name="Nguyen N."/>
            <person name="Okwuonu G."/>
            <person name="Ongeri F."/>
            <person name="Pham C."/>
            <person name="Simmons D."/>
            <person name="Wilczek-Boney K."/>
            <person name="Hale W."/>
            <person name="Jakkamsetti A."/>
            <person name="Pham P."/>
            <person name="Ruth R."/>
            <person name="San Lucas F."/>
            <person name="Warren J."/>
            <person name="Zhang J."/>
            <person name="Zhao Z."/>
            <person name="Zhou C."/>
            <person name="Zhu D."/>
            <person name="Lee S."/>
            <person name="Bess C."/>
            <person name="Blankenburg K."/>
            <person name="Forbes L."/>
            <person name="Fu Q."/>
            <person name="Gubbala S."/>
            <person name="Hirani K."/>
            <person name="Jayaseelan J.C."/>
            <person name="Lara F."/>
            <person name="Munidasa M."/>
            <person name="Palculict T."/>
            <person name="Patil S."/>
            <person name="Pu L.-L."/>
            <person name="Saada N."/>
            <person name="Tang L."/>
            <person name="Weissenberger G."/>
            <person name="Zhu Y."/>
            <person name="Hemphill L."/>
            <person name="Shang Y."/>
            <person name="Youmans B."/>
            <person name="Ayvaz T."/>
            <person name="Ross M."/>
            <person name="Santibanez J."/>
            <person name="Aqrawi P."/>
            <person name="Gross S."/>
            <person name="Joshi V."/>
            <person name="Fowler G."/>
            <person name="Nazareth L."/>
            <person name="Reid J."/>
            <person name="Worley K."/>
            <person name="Petrosino J."/>
            <person name="Highlander S."/>
            <person name="Gibbs R."/>
        </authorList>
    </citation>
    <scope>NUCLEOTIDE SEQUENCE [LARGE SCALE GENOMIC DNA]</scope>
    <source>
        <strain evidence="1 2">ATCC 51191</strain>
    </source>
</reference>
<keyword evidence="2" id="KW-1185">Reference proteome</keyword>
<name>F9EQ74_9FUSO</name>
<feature type="non-terminal residue" evidence="1">
    <location>
        <position position="377"/>
    </location>
</feature>
<gene>
    <name evidence="1" type="ORF">HMPREF9094_2079</name>
</gene>